<comment type="caution">
    <text evidence="2">The sequence shown here is derived from an EMBL/GenBank/DDBJ whole genome shotgun (WGS) entry which is preliminary data.</text>
</comment>
<dbReference type="Proteomes" id="UP000295818">
    <property type="component" value="Unassembled WGS sequence"/>
</dbReference>
<feature type="transmembrane region" description="Helical" evidence="1">
    <location>
        <begin position="74"/>
        <end position="97"/>
    </location>
</feature>
<evidence type="ECO:0000313" key="3">
    <source>
        <dbReference type="Proteomes" id="UP000295818"/>
    </source>
</evidence>
<name>A0ABY2BCQ0_9ACTN</name>
<evidence type="ECO:0000256" key="1">
    <source>
        <dbReference type="SAM" id="Phobius"/>
    </source>
</evidence>
<dbReference type="EMBL" id="SLWM01000018">
    <property type="protein sequence ID" value="TCO15607.1"/>
    <property type="molecule type" value="Genomic_DNA"/>
</dbReference>
<evidence type="ECO:0000313" key="2">
    <source>
        <dbReference type="EMBL" id="TCO15607.1"/>
    </source>
</evidence>
<organism evidence="2 3">
    <name type="scientific">Kribbella orskensis</name>
    <dbReference type="NCBI Taxonomy" id="2512216"/>
    <lineage>
        <taxon>Bacteria</taxon>
        <taxon>Bacillati</taxon>
        <taxon>Actinomycetota</taxon>
        <taxon>Actinomycetes</taxon>
        <taxon>Propionibacteriales</taxon>
        <taxon>Kribbellaceae</taxon>
        <taxon>Kribbella</taxon>
    </lineage>
</organism>
<keyword evidence="1" id="KW-0812">Transmembrane</keyword>
<accession>A0ABY2BCQ0</accession>
<reference evidence="2 3" key="1">
    <citation type="journal article" date="2015" name="Stand. Genomic Sci.">
        <title>Genomic Encyclopedia of Bacterial and Archaeal Type Strains, Phase III: the genomes of soil and plant-associated and newly described type strains.</title>
        <authorList>
            <person name="Whitman W.B."/>
            <person name="Woyke T."/>
            <person name="Klenk H.P."/>
            <person name="Zhou Y."/>
            <person name="Lilburn T.G."/>
            <person name="Beck B.J."/>
            <person name="De Vos P."/>
            <person name="Vandamme P."/>
            <person name="Eisen J.A."/>
            <person name="Garrity G."/>
            <person name="Hugenholtz P."/>
            <person name="Kyrpides N.C."/>
        </authorList>
    </citation>
    <scope>NUCLEOTIDE SEQUENCE [LARGE SCALE GENOMIC DNA]</scope>
    <source>
        <strain evidence="2 3">VKM Ac-2538</strain>
    </source>
</reference>
<gene>
    <name evidence="2" type="ORF">EV644_118151</name>
</gene>
<evidence type="ECO:0008006" key="4">
    <source>
        <dbReference type="Google" id="ProtNLM"/>
    </source>
</evidence>
<feature type="transmembrane region" description="Helical" evidence="1">
    <location>
        <begin position="9"/>
        <end position="30"/>
    </location>
</feature>
<protein>
    <recommendedName>
        <fullName evidence="4">Integral membrane protein</fullName>
    </recommendedName>
</protein>
<feature type="transmembrane region" description="Helical" evidence="1">
    <location>
        <begin position="42"/>
        <end position="62"/>
    </location>
</feature>
<sequence length="104" mass="11244">MVDDRRRQGFVFALMIAGMILALLCVNTVRRRADECAAVLPPATYVVGVIALFIGLVALVLLARWFRRGPQAIVVVLFVTAAAGVVFEVFVLITAILEGRPDCG</sequence>
<keyword evidence="1" id="KW-1133">Transmembrane helix</keyword>
<proteinExistence type="predicted"/>
<keyword evidence="1" id="KW-0472">Membrane</keyword>
<keyword evidence="3" id="KW-1185">Reference proteome</keyword>